<protein>
    <recommendedName>
        <fullName evidence="3">DUF1684 domain-containing protein</fullName>
    </recommendedName>
</protein>
<dbReference type="EMBL" id="VLJT01000028">
    <property type="protein sequence ID" value="TWH15880.1"/>
    <property type="molecule type" value="Genomic_DNA"/>
</dbReference>
<accession>A0A562E216</accession>
<dbReference type="InterPro" id="IPR012467">
    <property type="entry name" value="DUF1684"/>
</dbReference>
<reference evidence="1 2" key="1">
    <citation type="submission" date="2019-07" db="EMBL/GenBank/DDBJ databases">
        <title>Genome sequencing of lignin-degrading bacterial isolates.</title>
        <authorList>
            <person name="Gladden J."/>
        </authorList>
    </citation>
    <scope>NUCLEOTIDE SEQUENCE [LARGE SCALE GENOMIC DNA]</scope>
    <source>
        <strain evidence="1 2">J45</strain>
    </source>
</reference>
<dbReference type="PANTHER" id="PTHR41913:SF1">
    <property type="entry name" value="DUF1684 DOMAIN-CONTAINING PROTEIN"/>
    <property type="match status" value="1"/>
</dbReference>
<dbReference type="Pfam" id="PF07920">
    <property type="entry name" value="DUF1684"/>
    <property type="match status" value="1"/>
</dbReference>
<sequence>MTATLDQFVDEWQRWHAERNDGLRQPLGWLSLTALHWLDETLTSFDEAPGRWHVDGDSVIHELDGETTTYEPVEGAPGLEAEFDRGSVEIIKRTGRFGIRIHDRTAPALASFTGVPAYEPDPSWVLAGRFEAFDEQQIVTTGAVVDGLEHHHPAAGVIRFRYDGADHELVAFGEAGGPLRILFTDATSGVTTYPAARILQVEAPAEDGTVTLDFTRAANLPCAFTDAATCPIAPPQNRLPFAVEAGERTPRAGESS</sequence>
<proteinExistence type="predicted"/>
<dbReference type="PANTHER" id="PTHR41913">
    <property type="entry name" value="DUF1684 DOMAIN-CONTAINING PROTEIN"/>
    <property type="match status" value="1"/>
</dbReference>
<gene>
    <name evidence="1" type="ORF">L618_000300004540</name>
</gene>
<name>A0A562E216_RHORH</name>
<evidence type="ECO:0000313" key="1">
    <source>
        <dbReference type="EMBL" id="TWH15880.1"/>
    </source>
</evidence>
<comment type="caution">
    <text evidence="1">The sequence shown here is derived from an EMBL/GenBank/DDBJ whole genome shotgun (WGS) entry which is preliminary data.</text>
</comment>
<organism evidence="1 2">
    <name type="scientific">Rhodococcus rhodochrous J45</name>
    <dbReference type="NCBI Taxonomy" id="935266"/>
    <lineage>
        <taxon>Bacteria</taxon>
        <taxon>Bacillati</taxon>
        <taxon>Actinomycetota</taxon>
        <taxon>Actinomycetes</taxon>
        <taxon>Mycobacteriales</taxon>
        <taxon>Nocardiaceae</taxon>
        <taxon>Rhodococcus</taxon>
    </lineage>
</organism>
<evidence type="ECO:0000313" key="2">
    <source>
        <dbReference type="Proteomes" id="UP000317573"/>
    </source>
</evidence>
<dbReference type="AlphaFoldDB" id="A0A562E216"/>
<dbReference type="Proteomes" id="UP000317573">
    <property type="component" value="Unassembled WGS sequence"/>
</dbReference>
<dbReference type="RefSeq" id="WP_145692393.1">
    <property type="nucleotide sequence ID" value="NZ_VLJT01000028.1"/>
</dbReference>
<evidence type="ECO:0008006" key="3">
    <source>
        <dbReference type="Google" id="ProtNLM"/>
    </source>
</evidence>